<protein>
    <submittedName>
        <fullName evidence="2">Uncharacterized protein</fullName>
    </submittedName>
</protein>
<accession>A0A2I1CQQ1</accession>
<keyword evidence="3" id="KW-1185">Reference proteome</keyword>
<proteinExistence type="predicted"/>
<dbReference type="Proteomes" id="UP000234254">
    <property type="component" value="Unassembled WGS sequence"/>
</dbReference>
<sequence>MFLAKRIRWTSGCENLRRLEKYAEANENTKPMTGKPSSPTDEPSPTASKMAHLSSTRQREHTERMVTTAQPPQYWLGRFVTLTNAFHYEDSFGEPDIATGFGMLSSYSRPLGGSDGGMASYRVKRAFMVLENVCVTEEANESLRRFREKYLREYGTRRVD</sequence>
<feature type="region of interest" description="Disordered" evidence="1">
    <location>
        <begin position="24"/>
        <end position="67"/>
    </location>
</feature>
<reference evidence="2" key="1">
    <citation type="submission" date="2016-12" db="EMBL/GenBank/DDBJ databases">
        <title>The genomes of Aspergillus section Nigri reveals drivers in fungal speciation.</title>
        <authorList>
            <consortium name="DOE Joint Genome Institute"/>
            <person name="Vesth T.C."/>
            <person name="Nybo J."/>
            <person name="Theobald S."/>
            <person name="Brandl J."/>
            <person name="Frisvad J.C."/>
            <person name="Nielsen K.F."/>
            <person name="Lyhne E.K."/>
            <person name="Kogle M.E."/>
            <person name="Kuo A."/>
            <person name="Riley R."/>
            <person name="Clum A."/>
            <person name="Nolan M."/>
            <person name="Lipzen A."/>
            <person name="Salamov A."/>
            <person name="Henrissat B."/>
            <person name="Wiebenga A."/>
            <person name="De vries R.P."/>
            <person name="Grigoriev I.V."/>
            <person name="Mortensen U.H."/>
            <person name="Andersen M.R."/>
            <person name="Baker S.E."/>
        </authorList>
    </citation>
    <scope>NUCLEOTIDE SEQUENCE</scope>
    <source>
        <strain evidence="2">IBT 28561</strain>
    </source>
</reference>
<feature type="compositionally biased region" description="Polar residues" evidence="1">
    <location>
        <begin position="26"/>
        <end position="47"/>
    </location>
</feature>
<dbReference type="GeneID" id="36548118"/>
<comment type="caution">
    <text evidence="2">The sequence shown here is derived from an EMBL/GenBank/DDBJ whole genome shotgun (WGS) entry which is preliminary data.</text>
</comment>
<dbReference type="RefSeq" id="XP_024688528.1">
    <property type="nucleotide sequence ID" value="XM_024840594.1"/>
</dbReference>
<evidence type="ECO:0000313" key="2">
    <source>
        <dbReference type="EMBL" id="PKX99933.1"/>
    </source>
</evidence>
<name>A0A2I1CQQ1_ASPC2</name>
<evidence type="ECO:0000313" key="3">
    <source>
        <dbReference type="Proteomes" id="UP000234254"/>
    </source>
</evidence>
<dbReference type="AlphaFoldDB" id="A0A2I1CQQ1"/>
<dbReference type="EMBL" id="MSFM01000017">
    <property type="protein sequence ID" value="PKX99933.1"/>
    <property type="molecule type" value="Genomic_DNA"/>
</dbReference>
<dbReference type="VEuPathDB" id="FungiDB:P168DRAFT_322692"/>
<organism evidence="2 3">
    <name type="scientific">Aspergillus campestris (strain IBT 28561)</name>
    <dbReference type="NCBI Taxonomy" id="1392248"/>
    <lineage>
        <taxon>Eukaryota</taxon>
        <taxon>Fungi</taxon>
        <taxon>Dikarya</taxon>
        <taxon>Ascomycota</taxon>
        <taxon>Pezizomycotina</taxon>
        <taxon>Eurotiomycetes</taxon>
        <taxon>Eurotiomycetidae</taxon>
        <taxon>Eurotiales</taxon>
        <taxon>Aspergillaceae</taxon>
        <taxon>Aspergillus</taxon>
        <taxon>Aspergillus subgen. Circumdati</taxon>
    </lineage>
</organism>
<dbReference type="OrthoDB" id="3557758at2759"/>
<gene>
    <name evidence="2" type="ORF">P168DRAFT_322692</name>
</gene>
<evidence type="ECO:0000256" key="1">
    <source>
        <dbReference type="SAM" id="MobiDB-lite"/>
    </source>
</evidence>